<evidence type="ECO:0000313" key="3">
    <source>
        <dbReference type="Proteomes" id="UP001150924"/>
    </source>
</evidence>
<accession>A0A9X3EKE1</accession>
<proteinExistence type="predicted"/>
<dbReference type="AlphaFoldDB" id="A0A9X3EKE1"/>
<comment type="caution">
    <text evidence="2">The sequence shown here is derived from an EMBL/GenBank/DDBJ whole genome shotgun (WGS) entry which is preliminary data.</text>
</comment>
<reference evidence="2" key="1">
    <citation type="submission" date="2022-11" db="EMBL/GenBank/DDBJ databases">
        <title>Minimal conservation of predation-associated metabolite biosynthetic gene clusters underscores biosynthetic potential of Myxococcota including descriptions for ten novel species: Archangium lansinium sp. nov., Myxococcus landrumus sp. nov., Nannocystis bai.</title>
        <authorList>
            <person name="Ahearne A."/>
            <person name="Stevens C."/>
            <person name="Phillips K."/>
        </authorList>
    </citation>
    <scope>NUCLEOTIDE SEQUENCE</scope>
    <source>
        <strain evidence="2">Na p29</strain>
    </source>
</reference>
<dbReference type="RefSeq" id="WP_267766927.1">
    <property type="nucleotide sequence ID" value="NZ_JAPNKE010000002.1"/>
</dbReference>
<keyword evidence="3" id="KW-1185">Reference proteome</keyword>
<name>A0A9X3EKE1_9BACT</name>
<feature type="region of interest" description="Disordered" evidence="1">
    <location>
        <begin position="1"/>
        <end position="31"/>
    </location>
</feature>
<protein>
    <submittedName>
        <fullName evidence="2">Uncharacterized protein</fullName>
    </submittedName>
</protein>
<dbReference type="EMBL" id="JAPNKE010000002">
    <property type="protein sequence ID" value="MCY1005281.1"/>
    <property type="molecule type" value="Genomic_DNA"/>
</dbReference>
<dbReference type="Proteomes" id="UP001150924">
    <property type="component" value="Unassembled WGS sequence"/>
</dbReference>
<gene>
    <name evidence="2" type="ORF">OV079_06780</name>
</gene>
<sequence length="47" mass="4780">MLGGTDTYRLGGSMSDGKGEPSQSNAVSHGCPPARFVVNILNTGGDK</sequence>
<evidence type="ECO:0000313" key="2">
    <source>
        <dbReference type="EMBL" id="MCY1005281.1"/>
    </source>
</evidence>
<organism evidence="2 3">
    <name type="scientific">Nannocystis pusilla</name>
    <dbReference type="NCBI Taxonomy" id="889268"/>
    <lineage>
        <taxon>Bacteria</taxon>
        <taxon>Pseudomonadati</taxon>
        <taxon>Myxococcota</taxon>
        <taxon>Polyangia</taxon>
        <taxon>Nannocystales</taxon>
        <taxon>Nannocystaceae</taxon>
        <taxon>Nannocystis</taxon>
    </lineage>
</organism>
<evidence type="ECO:0000256" key="1">
    <source>
        <dbReference type="SAM" id="MobiDB-lite"/>
    </source>
</evidence>